<proteinExistence type="predicted"/>
<dbReference type="AlphaFoldDB" id="A0AAJ0MKE6"/>
<evidence type="ECO:0000313" key="2">
    <source>
        <dbReference type="Proteomes" id="UP001275084"/>
    </source>
</evidence>
<dbReference type="Proteomes" id="UP001275084">
    <property type="component" value="Unassembled WGS sequence"/>
</dbReference>
<dbReference type="InterPro" id="IPR036396">
    <property type="entry name" value="Cyt_P450_sf"/>
</dbReference>
<reference evidence="1" key="2">
    <citation type="submission" date="2023-06" db="EMBL/GenBank/DDBJ databases">
        <authorList>
            <consortium name="Lawrence Berkeley National Laboratory"/>
            <person name="Haridas S."/>
            <person name="Hensen N."/>
            <person name="Bonometti L."/>
            <person name="Westerberg I."/>
            <person name="Brannstrom I.O."/>
            <person name="Guillou S."/>
            <person name="Cros-Aarteil S."/>
            <person name="Calhoun S."/>
            <person name="Kuo A."/>
            <person name="Mondo S."/>
            <person name="Pangilinan J."/>
            <person name="Riley R."/>
            <person name="Labutti K."/>
            <person name="Andreopoulos B."/>
            <person name="Lipzen A."/>
            <person name="Chen C."/>
            <person name="Yanf M."/>
            <person name="Daum C."/>
            <person name="Ng V."/>
            <person name="Clum A."/>
            <person name="Steindorff A."/>
            <person name="Ohm R."/>
            <person name="Martin F."/>
            <person name="Silar P."/>
            <person name="Natvig D."/>
            <person name="Lalanne C."/>
            <person name="Gautier V."/>
            <person name="Ament-Velasquez S.L."/>
            <person name="Kruys A."/>
            <person name="Hutchinson M.I."/>
            <person name="Powell A.J."/>
            <person name="Barry K."/>
            <person name="Miller A.N."/>
            <person name="Grigoriev I.V."/>
            <person name="Debuchy R."/>
            <person name="Gladieux P."/>
            <person name="Thoren M.H."/>
            <person name="Johannesson H."/>
        </authorList>
    </citation>
    <scope>NUCLEOTIDE SEQUENCE</scope>
    <source>
        <strain evidence="1">CBS 955.72</strain>
    </source>
</reference>
<dbReference type="Pfam" id="PF00067">
    <property type="entry name" value="p450"/>
    <property type="match status" value="1"/>
</dbReference>
<protein>
    <recommendedName>
        <fullName evidence="3">Cytochrome P450</fullName>
    </recommendedName>
</protein>
<dbReference type="Gene3D" id="1.10.630.10">
    <property type="entry name" value="Cytochrome P450"/>
    <property type="match status" value="1"/>
</dbReference>
<dbReference type="GO" id="GO:0016705">
    <property type="term" value="F:oxidoreductase activity, acting on paired donors, with incorporation or reduction of molecular oxygen"/>
    <property type="evidence" value="ECO:0007669"/>
    <property type="project" value="InterPro"/>
</dbReference>
<dbReference type="EMBL" id="JAUIQD010000001">
    <property type="protein sequence ID" value="KAK3363739.1"/>
    <property type="molecule type" value="Genomic_DNA"/>
</dbReference>
<evidence type="ECO:0000313" key="1">
    <source>
        <dbReference type="EMBL" id="KAK3363739.1"/>
    </source>
</evidence>
<sequence length="101" mass="11412">IVGGPGYAIHYDSDAYPDPDEYRPVPFSDMAEALGDGKMKRTMLSWLNTGVFGRGRLACPGRFFASTERGARIEPHGFMTSYVSWRHWSKRETIVEFDCST</sequence>
<comment type="caution">
    <text evidence="1">The sequence shown here is derived from an EMBL/GenBank/DDBJ whole genome shotgun (WGS) entry which is preliminary data.</text>
</comment>
<feature type="non-terminal residue" evidence="1">
    <location>
        <position position="1"/>
    </location>
</feature>
<accession>A0AAJ0MKE6</accession>
<reference evidence="1" key="1">
    <citation type="journal article" date="2023" name="Mol. Phylogenet. Evol.">
        <title>Genome-scale phylogeny and comparative genomics of the fungal order Sordariales.</title>
        <authorList>
            <person name="Hensen N."/>
            <person name="Bonometti L."/>
            <person name="Westerberg I."/>
            <person name="Brannstrom I.O."/>
            <person name="Guillou S."/>
            <person name="Cros-Aarteil S."/>
            <person name="Calhoun S."/>
            <person name="Haridas S."/>
            <person name="Kuo A."/>
            <person name="Mondo S."/>
            <person name="Pangilinan J."/>
            <person name="Riley R."/>
            <person name="LaButti K."/>
            <person name="Andreopoulos B."/>
            <person name="Lipzen A."/>
            <person name="Chen C."/>
            <person name="Yan M."/>
            <person name="Daum C."/>
            <person name="Ng V."/>
            <person name="Clum A."/>
            <person name="Steindorff A."/>
            <person name="Ohm R.A."/>
            <person name="Martin F."/>
            <person name="Silar P."/>
            <person name="Natvig D.O."/>
            <person name="Lalanne C."/>
            <person name="Gautier V."/>
            <person name="Ament-Velasquez S.L."/>
            <person name="Kruys A."/>
            <person name="Hutchinson M.I."/>
            <person name="Powell A.J."/>
            <person name="Barry K."/>
            <person name="Miller A.N."/>
            <person name="Grigoriev I.V."/>
            <person name="Debuchy R."/>
            <person name="Gladieux P."/>
            <person name="Hiltunen Thoren M."/>
            <person name="Johannesson H."/>
        </authorList>
    </citation>
    <scope>NUCLEOTIDE SEQUENCE</scope>
    <source>
        <strain evidence="1">CBS 955.72</strain>
    </source>
</reference>
<keyword evidence="2" id="KW-1185">Reference proteome</keyword>
<dbReference type="GO" id="GO:0005506">
    <property type="term" value="F:iron ion binding"/>
    <property type="evidence" value="ECO:0007669"/>
    <property type="project" value="InterPro"/>
</dbReference>
<dbReference type="SUPFAM" id="SSF48264">
    <property type="entry name" value="Cytochrome P450"/>
    <property type="match status" value="1"/>
</dbReference>
<name>A0AAJ0MKE6_9PEZI</name>
<gene>
    <name evidence="1" type="ORF">B0T25DRAFT_445487</name>
</gene>
<evidence type="ECO:0008006" key="3">
    <source>
        <dbReference type="Google" id="ProtNLM"/>
    </source>
</evidence>
<dbReference type="GO" id="GO:0004497">
    <property type="term" value="F:monooxygenase activity"/>
    <property type="evidence" value="ECO:0007669"/>
    <property type="project" value="InterPro"/>
</dbReference>
<dbReference type="GO" id="GO:0020037">
    <property type="term" value="F:heme binding"/>
    <property type="evidence" value="ECO:0007669"/>
    <property type="project" value="InterPro"/>
</dbReference>
<dbReference type="InterPro" id="IPR001128">
    <property type="entry name" value="Cyt_P450"/>
</dbReference>
<organism evidence="1 2">
    <name type="scientific">Lasiosphaeria hispida</name>
    <dbReference type="NCBI Taxonomy" id="260671"/>
    <lineage>
        <taxon>Eukaryota</taxon>
        <taxon>Fungi</taxon>
        <taxon>Dikarya</taxon>
        <taxon>Ascomycota</taxon>
        <taxon>Pezizomycotina</taxon>
        <taxon>Sordariomycetes</taxon>
        <taxon>Sordariomycetidae</taxon>
        <taxon>Sordariales</taxon>
        <taxon>Lasiosphaeriaceae</taxon>
        <taxon>Lasiosphaeria</taxon>
    </lineage>
</organism>